<comment type="subcellular location">
    <subcellularLocation>
        <location evidence="1">Cell membrane</location>
        <topology evidence="1">Multi-pass membrane protein</topology>
    </subcellularLocation>
</comment>
<dbReference type="Proteomes" id="UP000887578">
    <property type="component" value="Unplaced"/>
</dbReference>
<evidence type="ECO:0000256" key="3">
    <source>
        <dbReference type="ARBA" id="ARBA00022692"/>
    </source>
</evidence>
<evidence type="ECO:0000313" key="10">
    <source>
        <dbReference type="Proteomes" id="UP000887578"/>
    </source>
</evidence>
<keyword evidence="6 8" id="KW-0472">Membrane</keyword>
<evidence type="ECO:0000256" key="8">
    <source>
        <dbReference type="SAM" id="Phobius"/>
    </source>
</evidence>
<feature type="transmembrane region" description="Helical" evidence="8">
    <location>
        <begin position="99"/>
        <end position="121"/>
    </location>
</feature>
<keyword evidence="5" id="KW-0297">G-protein coupled receptor</keyword>
<organism evidence="10 11">
    <name type="scientific">Panagrolaimus davidi</name>
    <dbReference type="NCBI Taxonomy" id="227884"/>
    <lineage>
        <taxon>Eukaryota</taxon>
        <taxon>Metazoa</taxon>
        <taxon>Ecdysozoa</taxon>
        <taxon>Nematoda</taxon>
        <taxon>Chromadorea</taxon>
        <taxon>Rhabditida</taxon>
        <taxon>Tylenchina</taxon>
        <taxon>Panagrolaimomorpha</taxon>
        <taxon>Panagrolaimoidea</taxon>
        <taxon>Panagrolaimidae</taxon>
        <taxon>Panagrolaimus</taxon>
    </lineage>
</organism>
<feature type="transmembrane region" description="Helical" evidence="8">
    <location>
        <begin position="51"/>
        <end position="78"/>
    </location>
</feature>
<dbReference type="PROSITE" id="PS50262">
    <property type="entry name" value="G_PROTEIN_RECEP_F1_2"/>
    <property type="match status" value="1"/>
</dbReference>
<evidence type="ECO:0000259" key="9">
    <source>
        <dbReference type="PROSITE" id="PS50262"/>
    </source>
</evidence>
<evidence type="ECO:0000256" key="4">
    <source>
        <dbReference type="ARBA" id="ARBA00022989"/>
    </source>
</evidence>
<feature type="transmembrane region" description="Helical" evidence="8">
    <location>
        <begin position="12"/>
        <end position="31"/>
    </location>
</feature>
<keyword evidence="4 8" id="KW-1133">Transmembrane helix</keyword>
<keyword evidence="7" id="KW-0807">Transducer</keyword>
<reference evidence="11" key="1">
    <citation type="submission" date="2022-11" db="UniProtKB">
        <authorList>
            <consortium name="WormBaseParasite"/>
        </authorList>
    </citation>
    <scope>IDENTIFICATION</scope>
</reference>
<dbReference type="WBParaSite" id="PDA_v2.g17468.t1">
    <property type="protein sequence ID" value="PDA_v2.g17468.t1"/>
    <property type="gene ID" value="PDA_v2.g17468"/>
</dbReference>
<evidence type="ECO:0000256" key="2">
    <source>
        <dbReference type="ARBA" id="ARBA00022475"/>
    </source>
</evidence>
<dbReference type="GO" id="GO:0004930">
    <property type="term" value="F:G protein-coupled receptor activity"/>
    <property type="evidence" value="ECO:0007669"/>
    <property type="project" value="UniProtKB-KW"/>
</dbReference>
<name>A0A914PGR0_9BILA</name>
<protein>
    <submittedName>
        <fullName evidence="11">G-protein coupled receptors family 1 profile domain-containing protein</fullName>
    </submittedName>
</protein>
<proteinExistence type="predicted"/>
<sequence>MTKCAILNGIVWVYNVIFSVTIGIYGSTLIYPEESKVNCEYKKCQKPLAIFVTVLLGVSYFVVIIAYFGSLIKVTIVTAKSQENATHQNTKNIAIMRRFLLNIIVFALTKIPLLVICGFILSDLDNLKDLGKGEETSCKKFLHGKLYFKVELIASITVFVTLLGMIVDPVISIMGDFTDIKILVINHFKNLYKKIKRKF</sequence>
<dbReference type="GO" id="GO:0005886">
    <property type="term" value="C:plasma membrane"/>
    <property type="evidence" value="ECO:0007669"/>
    <property type="project" value="UniProtKB-SubCell"/>
</dbReference>
<dbReference type="Gene3D" id="1.20.1070.10">
    <property type="entry name" value="Rhodopsin 7-helix transmembrane proteins"/>
    <property type="match status" value="1"/>
</dbReference>
<feature type="domain" description="G-protein coupled receptors family 1 profile" evidence="9">
    <location>
        <begin position="1"/>
        <end position="172"/>
    </location>
</feature>
<dbReference type="InterPro" id="IPR040435">
    <property type="entry name" value="Put_GPCR_Chromadorea"/>
</dbReference>
<dbReference type="AlphaFoldDB" id="A0A914PGR0"/>
<evidence type="ECO:0000256" key="1">
    <source>
        <dbReference type="ARBA" id="ARBA00004651"/>
    </source>
</evidence>
<dbReference type="PANTHER" id="PTHR37441:SF4">
    <property type="entry name" value="G-PROTEIN COUPLED RECEPTORS FAMILY 1 PROFILE DOMAIN-CONTAINING PROTEIN"/>
    <property type="match status" value="1"/>
</dbReference>
<evidence type="ECO:0000313" key="11">
    <source>
        <dbReference type="WBParaSite" id="PDA_v2.g17468.t1"/>
    </source>
</evidence>
<dbReference type="InterPro" id="IPR017452">
    <property type="entry name" value="GPCR_Rhodpsn_7TM"/>
</dbReference>
<evidence type="ECO:0000256" key="6">
    <source>
        <dbReference type="ARBA" id="ARBA00023136"/>
    </source>
</evidence>
<keyword evidence="5" id="KW-0675">Receptor</keyword>
<dbReference type="SUPFAM" id="SSF81321">
    <property type="entry name" value="Family A G protein-coupled receptor-like"/>
    <property type="match status" value="1"/>
</dbReference>
<accession>A0A914PGR0</accession>
<keyword evidence="3 8" id="KW-0812">Transmembrane</keyword>
<dbReference type="PANTHER" id="PTHR37441">
    <property type="entry name" value="PROTEIN CBG16518"/>
    <property type="match status" value="1"/>
</dbReference>
<keyword evidence="10" id="KW-1185">Reference proteome</keyword>
<evidence type="ECO:0000256" key="5">
    <source>
        <dbReference type="ARBA" id="ARBA00023040"/>
    </source>
</evidence>
<keyword evidence="2" id="KW-1003">Cell membrane</keyword>
<feature type="transmembrane region" description="Helical" evidence="8">
    <location>
        <begin position="152"/>
        <end position="171"/>
    </location>
</feature>
<evidence type="ECO:0000256" key="7">
    <source>
        <dbReference type="ARBA" id="ARBA00023224"/>
    </source>
</evidence>